<evidence type="ECO:0000313" key="2">
    <source>
        <dbReference type="Proteomes" id="UP001605036"/>
    </source>
</evidence>
<reference evidence="1 2" key="1">
    <citation type="submission" date="2024-09" db="EMBL/GenBank/DDBJ databases">
        <title>Chromosome-scale assembly of Riccia fluitans.</title>
        <authorList>
            <person name="Paukszto L."/>
            <person name="Sawicki J."/>
            <person name="Karawczyk K."/>
            <person name="Piernik-Szablinska J."/>
            <person name="Szczecinska M."/>
            <person name="Mazdziarz M."/>
        </authorList>
    </citation>
    <scope>NUCLEOTIDE SEQUENCE [LARGE SCALE GENOMIC DNA]</scope>
    <source>
        <strain evidence="1">Rf_01</strain>
        <tissue evidence="1">Aerial parts of the thallus</tissue>
    </source>
</reference>
<proteinExistence type="predicted"/>
<dbReference type="PANTHER" id="PTHR34118">
    <property type="entry name" value="NF-KAPPA-B INHIBITOR-LIKE PROTEIN-RELATED"/>
    <property type="match status" value="1"/>
</dbReference>
<comment type="caution">
    <text evidence="1">The sequence shown here is derived from an EMBL/GenBank/DDBJ whole genome shotgun (WGS) entry which is preliminary data.</text>
</comment>
<protein>
    <submittedName>
        <fullName evidence="1">Uncharacterized protein</fullName>
    </submittedName>
</protein>
<dbReference type="EMBL" id="JBHFFA010000002">
    <property type="protein sequence ID" value="KAL2642970.1"/>
    <property type="molecule type" value="Genomic_DNA"/>
</dbReference>
<keyword evidence="2" id="KW-1185">Reference proteome</keyword>
<sequence>MQALGLQIMGHAAFCSSPVLPPWLRSGLNYGAKGSTQRKIGSGRLLKVAKIVTAFAVSREKTNGGGLSPQEFFESFLRRRQADGDFVSKASDLLWKKETLELDEEKRAEVRQKLAELQKMKEVEDTGSFLKLTQAKNWSAGIEDVAPRNSNAAAEERARASDDRKRQSLLEYEALKRELSLITLLVAGLCTLYCLVVLSLESTLSYDIGAGASLLYLQLLYRQADKLGEGSVAAIFKPKRFKKKNTGIRSEDVKETLEKSIKGTAMALSSPRLVIPAALFGLWSVSAKITGTTGFHLEVAPMMFGFFAYKAAALVQAYRDNKELVMLFEKNEEETIVSLSGGRKEIHLFLDWKVHITHFRTRIGATEAKEIPEMGKGVKPTMGYLDVSRVDRRNSPEQSVAHKLLATTFGIFPPECLRSSGHQMTEDIYIFYFALLSTFTQQLPSVCGAHLLY</sequence>
<dbReference type="PANTHER" id="PTHR34118:SF1">
    <property type="entry name" value="NF-KAPPA-B INHIBITOR-LIKE PROTEIN"/>
    <property type="match status" value="1"/>
</dbReference>
<name>A0ABD1Z5H4_9MARC</name>
<organism evidence="1 2">
    <name type="scientific">Riccia fluitans</name>
    <dbReference type="NCBI Taxonomy" id="41844"/>
    <lineage>
        <taxon>Eukaryota</taxon>
        <taxon>Viridiplantae</taxon>
        <taxon>Streptophyta</taxon>
        <taxon>Embryophyta</taxon>
        <taxon>Marchantiophyta</taxon>
        <taxon>Marchantiopsida</taxon>
        <taxon>Marchantiidae</taxon>
        <taxon>Marchantiales</taxon>
        <taxon>Ricciaceae</taxon>
        <taxon>Riccia</taxon>
    </lineage>
</organism>
<evidence type="ECO:0000313" key="1">
    <source>
        <dbReference type="EMBL" id="KAL2642970.1"/>
    </source>
</evidence>
<dbReference type="AlphaFoldDB" id="A0ABD1Z5H4"/>
<dbReference type="Proteomes" id="UP001605036">
    <property type="component" value="Unassembled WGS sequence"/>
</dbReference>
<gene>
    <name evidence="1" type="ORF">R1flu_010557</name>
</gene>
<accession>A0ABD1Z5H4</accession>